<name>F7VGW5_9PROT</name>
<sequence>MRSIKKVVGIGLLDSLFFRKLAHKFFRRKASLSFLIFYKNIFPAKKF</sequence>
<reference evidence="1 2" key="1">
    <citation type="journal article" date="2011" name="Biochem. Biophys. Res. Commun.">
        <title>Increased number of Arginine-based salt bridges contributes to the thermotolerance of thermotolerant acetic acid bacteria, Acetobacter tropicalis SKU1100.</title>
        <authorList>
            <person name="Matsutani M."/>
            <person name="Hirakawa H."/>
            <person name="Nishikura M."/>
            <person name="Soemphol W."/>
            <person name="Ali I.A.I."/>
            <person name="Yakushi T."/>
            <person name="Matsushita K."/>
        </authorList>
    </citation>
    <scope>NUCLEOTIDE SEQUENCE [LARGE SCALE GENOMIC DNA]</scope>
    <source>
        <strain evidence="1 2">NBRC 101654</strain>
    </source>
</reference>
<accession>F7VGW5</accession>
<proteinExistence type="predicted"/>
<gene>
    <name evidence="1" type="ORF">ATPR_2614</name>
</gene>
<evidence type="ECO:0000313" key="1">
    <source>
        <dbReference type="EMBL" id="GAA09610.1"/>
    </source>
</evidence>
<organism evidence="1 2">
    <name type="scientific">Acetobacter tropicalis NBRC 101654</name>
    <dbReference type="NCBI Taxonomy" id="749388"/>
    <lineage>
        <taxon>Bacteria</taxon>
        <taxon>Pseudomonadati</taxon>
        <taxon>Pseudomonadota</taxon>
        <taxon>Alphaproteobacteria</taxon>
        <taxon>Acetobacterales</taxon>
        <taxon>Acetobacteraceae</taxon>
        <taxon>Acetobacter</taxon>
    </lineage>
</organism>
<evidence type="ECO:0000313" key="2">
    <source>
        <dbReference type="Proteomes" id="UP000004319"/>
    </source>
</evidence>
<dbReference type="EMBL" id="BABS01000105">
    <property type="protein sequence ID" value="GAA09610.1"/>
    <property type="molecule type" value="Genomic_DNA"/>
</dbReference>
<dbReference type="AlphaFoldDB" id="F7VGW5"/>
<comment type="caution">
    <text evidence="1">The sequence shown here is derived from an EMBL/GenBank/DDBJ whole genome shotgun (WGS) entry which is preliminary data.</text>
</comment>
<protein>
    <submittedName>
        <fullName evidence="1">Uncharacterized protein</fullName>
    </submittedName>
</protein>
<dbReference type="Proteomes" id="UP000004319">
    <property type="component" value="Unassembled WGS sequence"/>
</dbReference>